<dbReference type="SUPFAM" id="SSF49464">
    <property type="entry name" value="Carboxypeptidase regulatory domain-like"/>
    <property type="match status" value="1"/>
</dbReference>
<keyword evidence="1" id="KW-0732">Signal</keyword>
<feature type="chain" id="PRO_5013601613" description="Carboxypeptidase-like protein" evidence="1">
    <location>
        <begin position="19"/>
        <end position="829"/>
    </location>
</feature>
<dbReference type="Proteomes" id="UP000220828">
    <property type="component" value="Unassembled WGS sequence"/>
</dbReference>
<comment type="caution">
    <text evidence="2">The sequence shown here is derived from an EMBL/GenBank/DDBJ whole genome shotgun (WGS) entry which is preliminary data.</text>
</comment>
<evidence type="ECO:0008006" key="4">
    <source>
        <dbReference type="Google" id="ProtNLM"/>
    </source>
</evidence>
<organism evidence="2 3">
    <name type="scientific">Flavobacterium branchiophilum</name>
    <dbReference type="NCBI Taxonomy" id="55197"/>
    <lineage>
        <taxon>Bacteria</taxon>
        <taxon>Pseudomonadati</taxon>
        <taxon>Bacteroidota</taxon>
        <taxon>Flavobacteriia</taxon>
        <taxon>Flavobacteriales</taxon>
        <taxon>Flavobacteriaceae</taxon>
        <taxon>Flavobacterium</taxon>
    </lineage>
</organism>
<protein>
    <recommendedName>
        <fullName evidence="4">Carboxypeptidase-like protein</fullName>
    </recommendedName>
</protein>
<dbReference type="InterPro" id="IPR043741">
    <property type="entry name" value="DUF5686"/>
</dbReference>
<dbReference type="RefSeq" id="WP_097553890.1">
    <property type="nucleotide sequence ID" value="NZ_PCMW01000033.1"/>
</dbReference>
<dbReference type="EMBL" id="PCMW01000033">
    <property type="protein sequence ID" value="PDS25040.1"/>
    <property type="molecule type" value="Genomic_DNA"/>
</dbReference>
<proteinExistence type="predicted"/>
<accession>A0A2H3KWD3</accession>
<dbReference type="Gene3D" id="2.60.40.1120">
    <property type="entry name" value="Carboxypeptidase-like, regulatory domain"/>
    <property type="match status" value="1"/>
</dbReference>
<name>A0A2H3KWD3_9FLAO</name>
<evidence type="ECO:0000313" key="2">
    <source>
        <dbReference type="EMBL" id="PDS25040.1"/>
    </source>
</evidence>
<evidence type="ECO:0000313" key="3">
    <source>
        <dbReference type="Proteomes" id="UP000220828"/>
    </source>
</evidence>
<dbReference type="OrthoDB" id="983143at2"/>
<evidence type="ECO:0000256" key="1">
    <source>
        <dbReference type="SAM" id="SignalP"/>
    </source>
</evidence>
<gene>
    <name evidence="2" type="ORF">B0A77_06200</name>
</gene>
<feature type="signal peptide" evidence="1">
    <location>
        <begin position="1"/>
        <end position="18"/>
    </location>
</feature>
<dbReference type="InterPro" id="IPR008969">
    <property type="entry name" value="CarboxyPept-like_regulatory"/>
</dbReference>
<dbReference type="Pfam" id="PF18939">
    <property type="entry name" value="DUF5686"/>
    <property type="match status" value="1"/>
</dbReference>
<dbReference type="AlphaFoldDB" id="A0A2H3KWD3"/>
<sequence length="829" mass="95789">MKQRLLLLLLLVAQYQYAQIKGIVTDENGNPIPFVAVYVEDTYIGTATNQKGLFELNYKNTGNINLIFQNLGFKTLKQNVLVDHFPYILNTVLEKEDFMLQEVVIRKNDNLANPIIQNAIANRNENAAKTAQFSADFYSRGLFKIKNLPKKIMGMDVSLEDDIAHHLDSTGSGIIYLSETISKIDFSAPNQLREKILASKISGNDNGFSYNTAKNSDYFFYENYVGHSVKMVSPIADNAFQYYKFKLEGSTYDDNNFQIYKIKVTPKRDKEPVFEGYIYIVDDSFAIYAVDLTMKGYRMKNEFMENMVLKQNYSYHAPKKTWSLNVQNLSFDAGLMGIHFSGVFNYVFTNYDFPQTFDKKMFTNEVLSFAPNANQKDNDYWNSIRPIPLTIEEQHDYKTKDSLKTKRSSQVYLDSIDKKTNKFRFLDIIGGYAYKNSFKKHQFNFSGLLNNTKMAFNTVQGYHLTPSFSYKKWNDVTGKNTTVLAAFNYGFAEERLRILGQIDHQFNNQNYARLQLSGGSTTSQFNNERPISPFINSVSSLFFRNNFMKLYDKTFTYLAYSQDVANGIHLKTSLEYAHRKALFNHSDVSYFMKNDRYSSNNPLNPFDFETAGFESHHHTKWAMEATIHFGNTYFSRPDGKFNIRNPKYPKLTFGIEKTLAASNKKYGYTHLNTSVFYELGLQNKGILAQQMKAGKFFDAQNIAFMDYKHFMGNQTHIAQSNQYLNVFHLLPYYSKSTNDAYVEYHAEYNDKGFIMNKLPLLNALKSDFVAGYHVLMLPNQKPYSEFNVGLDRLGFGKFKVFRVDYYTSFQAGRNQHGIIFGCKLLNVLE</sequence>
<reference evidence="2 3" key="1">
    <citation type="submission" date="2017-09" db="EMBL/GenBank/DDBJ databases">
        <title>Whole genomes of Flavobacteriaceae.</title>
        <authorList>
            <person name="Stine C."/>
            <person name="Li C."/>
            <person name="Tadesse D."/>
        </authorList>
    </citation>
    <scope>NUCLEOTIDE SEQUENCE [LARGE SCALE GENOMIC DNA]</scope>
    <source>
        <strain evidence="2 3">ATCC 35036</strain>
    </source>
</reference>
<dbReference type="Pfam" id="PF13715">
    <property type="entry name" value="CarbopepD_reg_2"/>
    <property type="match status" value="1"/>
</dbReference>